<comment type="caution">
    <text evidence="2">The sequence shown here is derived from an EMBL/GenBank/DDBJ whole genome shotgun (WGS) entry which is preliminary data.</text>
</comment>
<gene>
    <name evidence="2" type="ORF">K1Y79_15220</name>
</gene>
<evidence type="ECO:0000313" key="3">
    <source>
        <dbReference type="Proteomes" id="UP000812961"/>
    </source>
</evidence>
<name>A0ABS7GDD7_9BACT</name>
<organism evidence="2 3">
    <name type="scientific">Chitinophaga rhizophila</name>
    <dbReference type="NCBI Taxonomy" id="2866212"/>
    <lineage>
        <taxon>Bacteria</taxon>
        <taxon>Pseudomonadati</taxon>
        <taxon>Bacteroidota</taxon>
        <taxon>Chitinophagia</taxon>
        <taxon>Chitinophagales</taxon>
        <taxon>Chitinophagaceae</taxon>
        <taxon>Chitinophaga</taxon>
    </lineage>
</organism>
<reference evidence="2 3" key="1">
    <citation type="submission" date="2021-08" db="EMBL/GenBank/DDBJ databases">
        <title>The genome sequence of Chitinophaga sp. B61.</title>
        <authorList>
            <person name="Zhang X."/>
        </authorList>
    </citation>
    <scope>NUCLEOTIDE SEQUENCE [LARGE SCALE GENOMIC DNA]</scope>
    <source>
        <strain evidence="2 3">B61</strain>
    </source>
</reference>
<keyword evidence="3" id="KW-1185">Reference proteome</keyword>
<dbReference type="EMBL" id="JAICCF010000003">
    <property type="protein sequence ID" value="MBW8685689.1"/>
    <property type="molecule type" value="Genomic_DNA"/>
</dbReference>
<dbReference type="RefSeq" id="WP_220251028.1">
    <property type="nucleotide sequence ID" value="NZ_JAICCF010000003.1"/>
</dbReference>
<sequence length="51" mass="5835">MTKKIQYVSQLYKIAKLLKIVKVVLSVVSLGTLYLVWELLTRPAHHRVTVG</sequence>
<keyword evidence="1" id="KW-1133">Transmembrane helix</keyword>
<evidence type="ECO:0000313" key="2">
    <source>
        <dbReference type="EMBL" id="MBW8685689.1"/>
    </source>
</evidence>
<accession>A0ABS7GDD7</accession>
<protein>
    <submittedName>
        <fullName evidence="2">Uncharacterized protein</fullName>
    </submittedName>
</protein>
<proteinExistence type="predicted"/>
<evidence type="ECO:0000256" key="1">
    <source>
        <dbReference type="SAM" id="Phobius"/>
    </source>
</evidence>
<feature type="transmembrane region" description="Helical" evidence="1">
    <location>
        <begin position="20"/>
        <end position="37"/>
    </location>
</feature>
<keyword evidence="1" id="KW-0472">Membrane</keyword>
<dbReference type="Proteomes" id="UP000812961">
    <property type="component" value="Unassembled WGS sequence"/>
</dbReference>
<keyword evidence="1" id="KW-0812">Transmembrane</keyword>